<comment type="caution">
    <text evidence="1">The sequence shown here is derived from an EMBL/GenBank/DDBJ whole genome shotgun (WGS) entry which is preliminary data.</text>
</comment>
<dbReference type="Proteomes" id="UP000078340">
    <property type="component" value="Unassembled WGS sequence"/>
</dbReference>
<dbReference type="EMBL" id="LSBH01000005">
    <property type="protein sequence ID" value="OAQ79010.1"/>
    <property type="molecule type" value="Genomic_DNA"/>
</dbReference>
<proteinExistence type="predicted"/>
<evidence type="ECO:0000313" key="3">
    <source>
        <dbReference type="Proteomes" id="UP000078240"/>
    </source>
</evidence>
<accession>A0A179GNQ8</accession>
<dbReference type="EMBL" id="LSBI01000002">
    <property type="protein sequence ID" value="OAQ93235.1"/>
    <property type="molecule type" value="Genomic_DNA"/>
</dbReference>
<dbReference type="AlphaFoldDB" id="A0A179GNQ8"/>
<evidence type="ECO:0000313" key="1">
    <source>
        <dbReference type="EMBL" id="OAQ79010.1"/>
    </source>
</evidence>
<reference evidence="1 3" key="1">
    <citation type="submission" date="2016-01" db="EMBL/GenBank/DDBJ databases">
        <title>Biosynthesis of antibiotic leucinostatins and their inhibition on Phytophthora in bio-control Purpureocillium lilacinum.</title>
        <authorList>
            <person name="Wang G."/>
            <person name="Liu Z."/>
            <person name="Lin R."/>
            <person name="Li E."/>
            <person name="Mao Z."/>
            <person name="Ling J."/>
            <person name="Yin W."/>
            <person name="Xie B."/>
        </authorList>
    </citation>
    <scope>NUCLEOTIDE SEQUENCE [LARGE SCALE GENOMIC DNA]</scope>
    <source>
        <strain evidence="1">PLBJ-1</strain>
        <strain evidence="2">PLFJ-1</strain>
    </source>
</reference>
<sequence length="63" mass="7104">MMMMHQASGCLQSFGCATQQCPSTTCHFRKREIGRETEPLLRTRRGTSVVPRVRISCLSHTPP</sequence>
<name>A0A179GNQ8_PURLI</name>
<dbReference type="Proteomes" id="UP000078240">
    <property type="component" value="Unassembled WGS sequence"/>
</dbReference>
<gene>
    <name evidence="1" type="ORF">VFPBJ_07131</name>
    <name evidence="2" type="ORF">VFPFJ_02396</name>
</gene>
<organism evidence="1 3">
    <name type="scientific">Purpureocillium lilacinum</name>
    <name type="common">Paecilomyces lilacinus</name>
    <dbReference type="NCBI Taxonomy" id="33203"/>
    <lineage>
        <taxon>Eukaryota</taxon>
        <taxon>Fungi</taxon>
        <taxon>Dikarya</taxon>
        <taxon>Ascomycota</taxon>
        <taxon>Pezizomycotina</taxon>
        <taxon>Sordariomycetes</taxon>
        <taxon>Hypocreomycetidae</taxon>
        <taxon>Hypocreales</taxon>
        <taxon>Ophiocordycipitaceae</taxon>
        <taxon>Purpureocillium</taxon>
    </lineage>
</organism>
<protein>
    <submittedName>
        <fullName evidence="1">Uncharacterized protein</fullName>
    </submittedName>
</protein>
<evidence type="ECO:0000313" key="2">
    <source>
        <dbReference type="EMBL" id="OAQ93235.1"/>
    </source>
</evidence>